<name>A0A1H9XLT7_9MICO</name>
<dbReference type="Proteomes" id="UP000199019">
    <property type="component" value="Unassembled WGS sequence"/>
</dbReference>
<protein>
    <recommendedName>
        <fullName evidence="3">Serine aminopeptidase S33 domain-containing protein</fullName>
    </recommendedName>
</protein>
<gene>
    <name evidence="1" type="ORF">SAMN05216199_4013</name>
</gene>
<sequence length="263" mass="26494">MVTALAVAVLLGACGGGGERVAATPSRTPQPLPLSTPASIAQRCLVPVEGGLTSFAGPEGSTMTGAVLGDGADVAVLLHQTSAAGFCGFATYADWVASKGVRAVLVDLCGWGRSACKGGFAADAEAQVRLLVDWAREHGARRVTVVDASMGGAIALGVGQRAGADAVVDLSGPAVWQGIPTAGEAAKETTVPLLLAVAPGDRGMDPPALRAAVKAAPAQHKRFISTKGSHGWDMLGGGALTEPVWSPLAHDVLAWVKGDYRTG</sequence>
<accession>A0A1H9XLT7</accession>
<dbReference type="EMBL" id="FOHB01000009">
    <property type="protein sequence ID" value="SES47136.1"/>
    <property type="molecule type" value="Genomic_DNA"/>
</dbReference>
<evidence type="ECO:0000313" key="1">
    <source>
        <dbReference type="EMBL" id="SES47136.1"/>
    </source>
</evidence>
<organism evidence="1 2">
    <name type="scientific">Pedococcus cremeus</name>
    <dbReference type="NCBI Taxonomy" id="587636"/>
    <lineage>
        <taxon>Bacteria</taxon>
        <taxon>Bacillati</taxon>
        <taxon>Actinomycetota</taxon>
        <taxon>Actinomycetes</taxon>
        <taxon>Micrococcales</taxon>
        <taxon>Intrasporangiaceae</taxon>
        <taxon>Pedococcus</taxon>
    </lineage>
</organism>
<dbReference type="STRING" id="587636.SAMN05216199_4013"/>
<reference evidence="2" key="1">
    <citation type="submission" date="2016-10" db="EMBL/GenBank/DDBJ databases">
        <authorList>
            <person name="Varghese N."/>
            <person name="Submissions S."/>
        </authorList>
    </citation>
    <scope>NUCLEOTIDE SEQUENCE [LARGE SCALE GENOMIC DNA]</scope>
    <source>
        <strain evidence="2">CGMCC 1.6963</strain>
    </source>
</reference>
<dbReference type="AlphaFoldDB" id="A0A1H9XLT7"/>
<dbReference type="SUPFAM" id="SSF53474">
    <property type="entry name" value="alpha/beta-Hydrolases"/>
    <property type="match status" value="1"/>
</dbReference>
<keyword evidence="2" id="KW-1185">Reference proteome</keyword>
<evidence type="ECO:0008006" key="3">
    <source>
        <dbReference type="Google" id="ProtNLM"/>
    </source>
</evidence>
<dbReference type="Gene3D" id="3.40.50.1820">
    <property type="entry name" value="alpha/beta hydrolase"/>
    <property type="match status" value="1"/>
</dbReference>
<dbReference type="InterPro" id="IPR029058">
    <property type="entry name" value="AB_hydrolase_fold"/>
</dbReference>
<proteinExistence type="predicted"/>
<evidence type="ECO:0000313" key="2">
    <source>
        <dbReference type="Proteomes" id="UP000199019"/>
    </source>
</evidence>